<name>A0A835VRP8_9CHLO</name>
<comment type="caution">
    <text evidence="2">The sequence shown here is derived from an EMBL/GenBank/DDBJ whole genome shotgun (WGS) entry which is preliminary data.</text>
</comment>
<feature type="region of interest" description="Disordered" evidence="1">
    <location>
        <begin position="1"/>
        <end position="55"/>
    </location>
</feature>
<reference evidence="2" key="1">
    <citation type="journal article" date="2020" name="bioRxiv">
        <title>Comparative genomics of Chlamydomonas.</title>
        <authorList>
            <person name="Craig R.J."/>
            <person name="Hasan A.R."/>
            <person name="Ness R.W."/>
            <person name="Keightley P.D."/>
        </authorList>
    </citation>
    <scope>NUCLEOTIDE SEQUENCE</scope>
    <source>
        <strain evidence="2">CCAP 11/173</strain>
    </source>
</reference>
<keyword evidence="3" id="KW-1185">Reference proteome</keyword>
<feature type="compositionally biased region" description="Low complexity" evidence="1">
    <location>
        <begin position="342"/>
        <end position="354"/>
    </location>
</feature>
<protein>
    <submittedName>
        <fullName evidence="2">Uncharacterized protein</fullName>
    </submittedName>
</protein>
<gene>
    <name evidence="2" type="ORF">HYH02_015331</name>
</gene>
<feature type="region of interest" description="Disordered" evidence="1">
    <location>
        <begin position="111"/>
        <end position="137"/>
    </location>
</feature>
<feature type="compositionally biased region" description="Polar residues" evidence="1">
    <location>
        <begin position="376"/>
        <end position="393"/>
    </location>
</feature>
<proteinExistence type="predicted"/>
<feature type="region of interest" description="Disordered" evidence="1">
    <location>
        <begin position="338"/>
        <end position="414"/>
    </location>
</feature>
<accession>A0A835VRP8</accession>
<evidence type="ECO:0000256" key="1">
    <source>
        <dbReference type="SAM" id="MobiDB-lite"/>
    </source>
</evidence>
<dbReference type="EMBL" id="JAEHOD010000149">
    <property type="protein sequence ID" value="KAG2423373.1"/>
    <property type="molecule type" value="Genomic_DNA"/>
</dbReference>
<organism evidence="2 3">
    <name type="scientific">Chlamydomonas schloesseri</name>
    <dbReference type="NCBI Taxonomy" id="2026947"/>
    <lineage>
        <taxon>Eukaryota</taxon>
        <taxon>Viridiplantae</taxon>
        <taxon>Chlorophyta</taxon>
        <taxon>core chlorophytes</taxon>
        <taxon>Chlorophyceae</taxon>
        <taxon>CS clade</taxon>
        <taxon>Chlamydomonadales</taxon>
        <taxon>Chlamydomonadaceae</taxon>
        <taxon>Chlamydomonas</taxon>
    </lineage>
</organism>
<evidence type="ECO:0000313" key="2">
    <source>
        <dbReference type="EMBL" id="KAG2423373.1"/>
    </source>
</evidence>
<sequence>MEDDMDADRERSEEEMTEEDIGRDQERDKERDTERVTAPSDEELRSELKRITGTQPAADSALRELEIAGMGSGERLCKFYKKIPALDARKQLSQSLGITLMQAMELLDWAGATPDTPDAPQTAARRGTKRSSKQNDPLLLAAKMDAQLVQRLKEDLLKEGIRNPDPRHLLYYEDRHGSMLGYLYFADNATGADDEPSGYYWCLACNNGMFPMGPPSSAKSRAPPKRGTGSFADQYNEITPLDPVSCCATAGARGGWCTLSAMANVENALSHVKTRDHQLAVKQETARDDQRGVSSSVALPASVRSICSTLPPQRRITTFGMSEPDAMAEYLRVREWREKQQPEQQRPRQQQPLRRPTPPPRRDGPPQLMGPPRQATPPTGLQRQVTPPTGLQRQVTPVQATPRQPTPPAPAAQAQLTPPALGQMQAPLAAPQLQPPQQQQQQQQQEEVHVFNAAAEWINNPTPGGGKLWDCRHCSTRHAVASCCVCGEFVVYQRDASGIMWFRCSTCHQYNVGFRE</sequence>
<feature type="compositionally biased region" description="Low complexity" evidence="1">
    <location>
        <begin position="394"/>
        <end position="403"/>
    </location>
</feature>
<dbReference type="Proteomes" id="UP000613740">
    <property type="component" value="Unassembled WGS sequence"/>
</dbReference>
<dbReference type="AlphaFoldDB" id="A0A835VRP8"/>
<evidence type="ECO:0000313" key="3">
    <source>
        <dbReference type="Proteomes" id="UP000613740"/>
    </source>
</evidence>
<feature type="compositionally biased region" description="Basic and acidic residues" evidence="1">
    <location>
        <begin position="8"/>
        <end position="35"/>
    </location>
</feature>